<feature type="compositionally biased region" description="Basic and acidic residues" evidence="1">
    <location>
        <begin position="85"/>
        <end position="103"/>
    </location>
</feature>
<name>A0A2T9KCC9_9CAUL</name>
<organism evidence="3 4">
    <name type="scientific">Caulobacter endophyticus</name>
    <dbReference type="NCBI Taxonomy" id="2172652"/>
    <lineage>
        <taxon>Bacteria</taxon>
        <taxon>Pseudomonadati</taxon>
        <taxon>Pseudomonadota</taxon>
        <taxon>Alphaproteobacteria</taxon>
        <taxon>Caulobacterales</taxon>
        <taxon>Caulobacteraceae</taxon>
        <taxon>Caulobacter</taxon>
    </lineage>
</organism>
<dbReference type="Proteomes" id="UP000245073">
    <property type="component" value="Unassembled WGS sequence"/>
</dbReference>
<dbReference type="CDD" id="cd00093">
    <property type="entry name" value="HTH_XRE"/>
    <property type="match status" value="1"/>
</dbReference>
<sequence length="115" mass="12582">MPRSRGHLLTTPPSEVDAALVALGYNLRTARVRRNLTLVQMAEALGVSREVLGEAEKGKASTSIAVYAGLLWRLGMIEQLGELARPDRDEEGQRLASFREPKRARPAGGPLDDDF</sequence>
<dbReference type="SMART" id="SM00530">
    <property type="entry name" value="HTH_XRE"/>
    <property type="match status" value="1"/>
</dbReference>
<dbReference type="GO" id="GO:0003677">
    <property type="term" value="F:DNA binding"/>
    <property type="evidence" value="ECO:0007669"/>
    <property type="project" value="InterPro"/>
</dbReference>
<dbReference type="AlphaFoldDB" id="A0A2T9KCC9"/>
<evidence type="ECO:0000313" key="4">
    <source>
        <dbReference type="Proteomes" id="UP000245073"/>
    </source>
</evidence>
<feature type="region of interest" description="Disordered" evidence="1">
    <location>
        <begin position="85"/>
        <end position="115"/>
    </location>
</feature>
<dbReference type="InterPro" id="IPR001387">
    <property type="entry name" value="Cro/C1-type_HTH"/>
</dbReference>
<proteinExistence type="predicted"/>
<comment type="caution">
    <text evidence="3">The sequence shown here is derived from an EMBL/GenBank/DDBJ whole genome shotgun (WGS) entry which is preliminary data.</text>
</comment>
<feature type="domain" description="HTH cro/C1-type" evidence="2">
    <location>
        <begin position="27"/>
        <end position="66"/>
    </location>
</feature>
<keyword evidence="4" id="KW-1185">Reference proteome</keyword>
<reference evidence="3 4" key="1">
    <citation type="submission" date="2018-04" db="EMBL/GenBank/DDBJ databases">
        <title>The genome sequence of Caulobacter sp. 744.</title>
        <authorList>
            <person name="Gao J."/>
            <person name="Sun J."/>
        </authorList>
    </citation>
    <scope>NUCLEOTIDE SEQUENCE [LARGE SCALE GENOMIC DNA]</scope>
    <source>
        <strain evidence="3 4">774</strain>
    </source>
</reference>
<evidence type="ECO:0000256" key="1">
    <source>
        <dbReference type="SAM" id="MobiDB-lite"/>
    </source>
</evidence>
<evidence type="ECO:0000313" key="3">
    <source>
        <dbReference type="EMBL" id="PVM93630.1"/>
    </source>
</evidence>
<dbReference type="PROSITE" id="PS50943">
    <property type="entry name" value="HTH_CROC1"/>
    <property type="match status" value="1"/>
</dbReference>
<protein>
    <recommendedName>
        <fullName evidence="2">HTH cro/C1-type domain-containing protein</fullName>
    </recommendedName>
</protein>
<dbReference type="EMBL" id="QDKQ01000016">
    <property type="protein sequence ID" value="PVM93630.1"/>
    <property type="molecule type" value="Genomic_DNA"/>
</dbReference>
<dbReference type="OrthoDB" id="7365273at2"/>
<dbReference type="SUPFAM" id="SSF47413">
    <property type="entry name" value="lambda repressor-like DNA-binding domains"/>
    <property type="match status" value="1"/>
</dbReference>
<accession>A0A2T9KCC9</accession>
<evidence type="ECO:0000259" key="2">
    <source>
        <dbReference type="PROSITE" id="PS50943"/>
    </source>
</evidence>
<dbReference type="InterPro" id="IPR010982">
    <property type="entry name" value="Lambda_DNA-bd_dom_sf"/>
</dbReference>
<dbReference type="RefSeq" id="WP_109099437.1">
    <property type="nucleotide sequence ID" value="NZ_QDKQ01000016.1"/>
</dbReference>
<dbReference type="Pfam" id="PF01381">
    <property type="entry name" value="HTH_3"/>
    <property type="match status" value="1"/>
</dbReference>
<dbReference type="Gene3D" id="1.10.260.40">
    <property type="entry name" value="lambda repressor-like DNA-binding domains"/>
    <property type="match status" value="1"/>
</dbReference>
<gene>
    <name evidence="3" type="ORF">DDF67_02780</name>
</gene>